<protein>
    <recommendedName>
        <fullName evidence="9">TonB-dependent receptor</fullName>
    </recommendedName>
</protein>
<organism evidence="8">
    <name type="scientific">candidate division WOR-3 bacterium</name>
    <dbReference type="NCBI Taxonomy" id="2052148"/>
    <lineage>
        <taxon>Bacteria</taxon>
        <taxon>Bacteria division WOR-3</taxon>
    </lineage>
</organism>
<evidence type="ECO:0000256" key="6">
    <source>
        <dbReference type="ARBA" id="ARBA00023136"/>
    </source>
</evidence>
<dbReference type="GO" id="GO:0044718">
    <property type="term" value="P:siderophore transmembrane transport"/>
    <property type="evidence" value="ECO:0007669"/>
    <property type="project" value="TreeGrafter"/>
</dbReference>
<name>A0A7V3RG08_UNCW3</name>
<dbReference type="Gene3D" id="2.40.170.20">
    <property type="entry name" value="TonB-dependent receptor, beta-barrel domain"/>
    <property type="match status" value="1"/>
</dbReference>
<dbReference type="AlphaFoldDB" id="A0A7V3RG08"/>
<accession>A0A7V3RG08</accession>
<sequence>MFLWLFILLTNNDSFNTDSIPVRDTVPYITNFSKIGLLDTSLYQNQEIRYSYLKGFSRVMEYTPFLLKDKGYEFELLTPYPVCFLINGHTLDHYFLKDFNPYLIPLNFIKSVSFIKEYTNSGIGVLDLVTKINNFDQPYSYLYFTLLGPNTIYNIDFTRALTNFSGIYLSGLYSRRYKWSERTYLRTNSGYINIYDNHLIPGRVDMIFSENDYDTLADIEFNDIALTLGDDFYKTAVFRTYKRDYIKGDRLITYGVNQKALFIIRGFENVLKLYVLDSNYKTGGLGTFRQRGLSFSHRVNHKFEPLKIGLGYQLEHRSDAGLVFNPQVALTWLIFNEFQISGSFGLFHIMPDFTSRYGSDHQWEDIIGNPLIKGEEHLQKEFCLHFRNSKLNLYHYNIKNYIFYQMDSAHCYSAINIGEGEIGGVEGFFTTPPFKNLSARAAFNFIAMSDLPLLFPDASMKLELNWERRTVRSVMEFFIRSEFIGPRNDQSGVSYEPFLIASAGGCLRFLTLTLGISFDNIFDTKPVDFPNLNRHFGMEVMWEFWD</sequence>
<evidence type="ECO:0000313" key="8">
    <source>
        <dbReference type="EMBL" id="HGE77512.1"/>
    </source>
</evidence>
<keyword evidence="2" id="KW-0813">Transport</keyword>
<keyword evidence="5" id="KW-0732">Signal</keyword>
<comment type="caution">
    <text evidence="8">The sequence shown here is derived from an EMBL/GenBank/DDBJ whole genome shotgun (WGS) entry which is preliminary data.</text>
</comment>
<dbReference type="PANTHER" id="PTHR30069">
    <property type="entry name" value="TONB-DEPENDENT OUTER MEMBRANE RECEPTOR"/>
    <property type="match status" value="1"/>
</dbReference>
<dbReference type="SUPFAM" id="SSF56935">
    <property type="entry name" value="Porins"/>
    <property type="match status" value="1"/>
</dbReference>
<dbReference type="EMBL" id="DTOZ01000025">
    <property type="protein sequence ID" value="HGE77512.1"/>
    <property type="molecule type" value="Genomic_DNA"/>
</dbReference>
<evidence type="ECO:0000256" key="4">
    <source>
        <dbReference type="ARBA" id="ARBA00022692"/>
    </source>
</evidence>
<dbReference type="InterPro" id="IPR036942">
    <property type="entry name" value="Beta-barrel_TonB_sf"/>
</dbReference>
<keyword evidence="3" id="KW-1134">Transmembrane beta strand</keyword>
<dbReference type="GO" id="GO:0009279">
    <property type="term" value="C:cell outer membrane"/>
    <property type="evidence" value="ECO:0007669"/>
    <property type="project" value="UniProtKB-SubCell"/>
</dbReference>
<evidence type="ECO:0008006" key="9">
    <source>
        <dbReference type="Google" id="ProtNLM"/>
    </source>
</evidence>
<dbReference type="InterPro" id="IPR039426">
    <property type="entry name" value="TonB-dep_rcpt-like"/>
</dbReference>
<evidence type="ECO:0000256" key="5">
    <source>
        <dbReference type="ARBA" id="ARBA00022729"/>
    </source>
</evidence>
<reference evidence="8" key="1">
    <citation type="journal article" date="2020" name="mSystems">
        <title>Genome- and Community-Level Interaction Insights into Carbon Utilization and Element Cycling Functions of Hydrothermarchaeota in Hydrothermal Sediment.</title>
        <authorList>
            <person name="Zhou Z."/>
            <person name="Liu Y."/>
            <person name="Xu W."/>
            <person name="Pan J."/>
            <person name="Luo Z.H."/>
            <person name="Li M."/>
        </authorList>
    </citation>
    <scope>NUCLEOTIDE SEQUENCE [LARGE SCALE GENOMIC DNA]</scope>
    <source>
        <strain evidence="8">SpSt-961</strain>
    </source>
</reference>
<proteinExistence type="predicted"/>
<dbReference type="PANTHER" id="PTHR30069:SF29">
    <property type="entry name" value="HEMOGLOBIN AND HEMOGLOBIN-HAPTOGLOBIN-BINDING PROTEIN 1-RELATED"/>
    <property type="match status" value="1"/>
</dbReference>
<keyword evidence="6" id="KW-0472">Membrane</keyword>
<keyword evidence="4" id="KW-0812">Transmembrane</keyword>
<comment type="subcellular location">
    <subcellularLocation>
        <location evidence="1">Cell outer membrane</location>
        <topology evidence="1">Multi-pass membrane protein</topology>
    </subcellularLocation>
</comment>
<keyword evidence="7" id="KW-0998">Cell outer membrane</keyword>
<evidence type="ECO:0000256" key="1">
    <source>
        <dbReference type="ARBA" id="ARBA00004571"/>
    </source>
</evidence>
<dbReference type="GO" id="GO:0015344">
    <property type="term" value="F:siderophore uptake transmembrane transporter activity"/>
    <property type="evidence" value="ECO:0007669"/>
    <property type="project" value="TreeGrafter"/>
</dbReference>
<gene>
    <name evidence="8" type="ORF">ENX68_00735</name>
</gene>
<evidence type="ECO:0000256" key="2">
    <source>
        <dbReference type="ARBA" id="ARBA00022448"/>
    </source>
</evidence>
<evidence type="ECO:0000256" key="3">
    <source>
        <dbReference type="ARBA" id="ARBA00022452"/>
    </source>
</evidence>
<evidence type="ECO:0000256" key="7">
    <source>
        <dbReference type="ARBA" id="ARBA00023237"/>
    </source>
</evidence>